<gene>
    <name evidence="2" type="ORF">H8Z83_14615</name>
</gene>
<evidence type="ECO:0000313" key="2">
    <source>
        <dbReference type="EMBL" id="MBC5771530.1"/>
    </source>
</evidence>
<feature type="region of interest" description="Disordered" evidence="1">
    <location>
        <begin position="40"/>
        <end position="90"/>
    </location>
</feature>
<evidence type="ECO:0000256" key="1">
    <source>
        <dbReference type="SAM" id="MobiDB-lite"/>
    </source>
</evidence>
<name>A0A923S899_9FIRM</name>
<comment type="caution">
    <text evidence="2">The sequence shown here is derived from an EMBL/GenBank/DDBJ whole genome shotgun (WGS) entry which is preliminary data.</text>
</comment>
<dbReference type="Pfam" id="PF25209">
    <property type="entry name" value="Phage_capsid_4"/>
    <property type="match status" value="1"/>
</dbReference>
<organism evidence="2 3">
    <name type="scientific">Dysosmobacter segnis</name>
    <dbReference type="NCBI Taxonomy" id="2763042"/>
    <lineage>
        <taxon>Bacteria</taxon>
        <taxon>Bacillati</taxon>
        <taxon>Bacillota</taxon>
        <taxon>Clostridia</taxon>
        <taxon>Eubacteriales</taxon>
        <taxon>Oscillospiraceae</taxon>
        <taxon>Dysosmobacter</taxon>
    </lineage>
</organism>
<feature type="compositionally biased region" description="Gly residues" evidence="1">
    <location>
        <begin position="52"/>
        <end position="65"/>
    </location>
</feature>
<evidence type="ECO:0008006" key="4">
    <source>
        <dbReference type="Google" id="ProtNLM"/>
    </source>
</evidence>
<dbReference type="AlphaFoldDB" id="A0A923S899"/>
<keyword evidence="3" id="KW-1185">Reference proteome</keyword>
<reference evidence="2" key="1">
    <citation type="submission" date="2020-08" db="EMBL/GenBank/DDBJ databases">
        <title>Genome public.</title>
        <authorList>
            <person name="Liu C."/>
            <person name="Sun Q."/>
        </authorList>
    </citation>
    <scope>NUCLEOTIDE SEQUENCE</scope>
    <source>
        <strain evidence="2">BX15</strain>
    </source>
</reference>
<dbReference type="RefSeq" id="WP_187015724.1">
    <property type="nucleotide sequence ID" value="NZ_JACOQI010000018.1"/>
</dbReference>
<sequence length="517" mass="56195">MTIQEMIARQQAIVSGARAAGRDLTAEERAEFDGLQRQIDAAGNNPPAQGSEGQGGEDPTGGARGMGNDNGQQGTDPTEAARQAVATERQRVSDITALCRQAGMDPAEYISNGATMDTVRQAAVDYLLKHGAPVSSRMNGDEGDNFRQAAVDAMLLRAGVDVQNPARGAEEMRGYSLRDMVIECMARDGMGTTTSLLRMSKDDLWNEACRQFFNPTAAFPAILDNAIKKNIVQKYQEIPTTFQLWTAKGSVPDFKPTKDHSYLAGGAGEFLRVGENGELKADAPKSELLPQRQIDTFGRQFSMTRQAFINDDVGFITEVPGLYATSAKRTINKQVYKILIDNPAIFDGVSLFDNAHNNLIASGAAPSIDTLQAAMLKLLHQTDPFGDSIMVEPKYVIVPVGYGFKMSQILETAMIDVTGIGSHTANALYQYRNKLQVIEEGALNVLAGSGNAIPWFVAGDQRYAKSLQVDYLNGQETPTIRRSEVPGRLGFVWDIWLDWGITAVDFRGIAKNPGTTI</sequence>
<dbReference type="Proteomes" id="UP000620327">
    <property type="component" value="Unassembled WGS sequence"/>
</dbReference>
<evidence type="ECO:0000313" key="3">
    <source>
        <dbReference type="Proteomes" id="UP000620327"/>
    </source>
</evidence>
<dbReference type="EMBL" id="JACOQI010000018">
    <property type="protein sequence ID" value="MBC5771530.1"/>
    <property type="molecule type" value="Genomic_DNA"/>
</dbReference>
<accession>A0A923S899</accession>
<proteinExistence type="predicted"/>
<protein>
    <recommendedName>
        <fullName evidence="4">Bacteriophage Mu GpT domain-containing protein</fullName>
    </recommendedName>
</protein>